<evidence type="ECO:0000313" key="4">
    <source>
        <dbReference type="Ensembl" id="ENSSFOP00015037438.2"/>
    </source>
</evidence>
<dbReference type="Proteomes" id="UP000694397">
    <property type="component" value="Chromosome 3"/>
</dbReference>
<evidence type="ECO:0000259" key="3">
    <source>
        <dbReference type="PROSITE" id="PS50835"/>
    </source>
</evidence>
<dbReference type="GeneTree" id="ENSGT00940000163371"/>
<dbReference type="SMART" id="SM00407">
    <property type="entry name" value="IGc1"/>
    <property type="match status" value="1"/>
</dbReference>
<reference evidence="4 5" key="1">
    <citation type="submission" date="2019-04" db="EMBL/GenBank/DDBJ databases">
        <authorList>
            <consortium name="Wellcome Sanger Institute Data Sharing"/>
        </authorList>
    </citation>
    <scope>NUCLEOTIDE SEQUENCE [LARGE SCALE GENOMIC DNA]</scope>
</reference>
<name>A0A8C9SCZ0_SCLFO</name>
<proteinExistence type="predicted"/>
<dbReference type="InterPro" id="IPR003597">
    <property type="entry name" value="Ig_C1-set"/>
</dbReference>
<keyword evidence="5" id="KW-1185">Reference proteome</keyword>
<dbReference type="CDD" id="cd00098">
    <property type="entry name" value="IgC1"/>
    <property type="match status" value="1"/>
</dbReference>
<dbReference type="InterPro" id="IPR013783">
    <property type="entry name" value="Ig-like_fold"/>
</dbReference>
<accession>A0A8C9SCZ0</accession>
<keyword evidence="2" id="KW-0393">Immunoglobulin domain</keyword>
<dbReference type="PANTHER" id="PTHR19944:SF98">
    <property type="entry name" value="IG-LIKE DOMAIN-CONTAINING PROTEIN"/>
    <property type="match status" value="1"/>
</dbReference>
<dbReference type="Ensembl" id="ENSSFOT00015037850.2">
    <property type="protein sequence ID" value="ENSSFOP00015037438.2"/>
    <property type="gene ID" value="ENSSFOG00015023829.2"/>
</dbReference>
<protein>
    <recommendedName>
        <fullName evidence="3">Ig-like domain-containing protein</fullName>
    </recommendedName>
</protein>
<dbReference type="InterPro" id="IPR050160">
    <property type="entry name" value="MHC/Immunoglobulin"/>
</dbReference>
<evidence type="ECO:0000256" key="1">
    <source>
        <dbReference type="ARBA" id="ARBA00023157"/>
    </source>
</evidence>
<keyword evidence="1" id="KW-1015">Disulfide bond</keyword>
<evidence type="ECO:0000313" key="5">
    <source>
        <dbReference type="Proteomes" id="UP000694397"/>
    </source>
</evidence>
<feature type="domain" description="Ig-like" evidence="3">
    <location>
        <begin position="57"/>
        <end position="150"/>
    </location>
</feature>
<reference evidence="4" key="2">
    <citation type="submission" date="2025-08" db="UniProtKB">
        <authorList>
            <consortium name="Ensembl"/>
        </authorList>
    </citation>
    <scope>IDENTIFICATION</scope>
</reference>
<dbReference type="SUPFAM" id="SSF48726">
    <property type="entry name" value="Immunoglobulin"/>
    <property type="match status" value="1"/>
</dbReference>
<dbReference type="InterPro" id="IPR036179">
    <property type="entry name" value="Ig-like_dom_sf"/>
</dbReference>
<evidence type="ECO:0000256" key="2">
    <source>
        <dbReference type="ARBA" id="ARBA00023319"/>
    </source>
</evidence>
<dbReference type="PANTHER" id="PTHR19944">
    <property type="entry name" value="MHC CLASS II-RELATED"/>
    <property type="match status" value="1"/>
</dbReference>
<dbReference type="PROSITE" id="PS50835">
    <property type="entry name" value="IG_LIKE"/>
    <property type="match status" value="1"/>
</dbReference>
<dbReference type="AlphaFoldDB" id="A0A8C9SCZ0"/>
<organism evidence="4 5">
    <name type="scientific">Scleropages formosus</name>
    <name type="common">Asian bonytongue</name>
    <name type="synonym">Osteoglossum formosum</name>
    <dbReference type="NCBI Taxonomy" id="113540"/>
    <lineage>
        <taxon>Eukaryota</taxon>
        <taxon>Metazoa</taxon>
        <taxon>Chordata</taxon>
        <taxon>Craniata</taxon>
        <taxon>Vertebrata</taxon>
        <taxon>Euteleostomi</taxon>
        <taxon>Actinopterygii</taxon>
        <taxon>Neopterygii</taxon>
        <taxon>Teleostei</taxon>
        <taxon>Osteoglossocephala</taxon>
        <taxon>Osteoglossomorpha</taxon>
        <taxon>Osteoglossiformes</taxon>
        <taxon>Osteoglossidae</taxon>
        <taxon>Scleropages</taxon>
    </lineage>
</organism>
<dbReference type="Gene3D" id="2.60.40.10">
    <property type="entry name" value="Immunoglobulins"/>
    <property type="match status" value="1"/>
</dbReference>
<reference evidence="4" key="3">
    <citation type="submission" date="2025-09" db="UniProtKB">
        <authorList>
            <consortium name="Ensembl"/>
        </authorList>
    </citation>
    <scope>IDENTIFICATION</scope>
</reference>
<dbReference type="InterPro" id="IPR007110">
    <property type="entry name" value="Ig-like_dom"/>
</dbReference>
<sequence length="178" mass="19612">SCYFIKSILLVIQSNISLESGQNKKELTSTTFLYCTSYLLDTQRPTVQIINLMDSAPVVPPSPPTATLLQSSTELVCLVQGFNPAPINITWFLNHVTELLEHNTTGPSQGLDGTFTVISHLRTSISDSTPGTVYTCAVTHGTTWLRVNISKQGPFLYLCVFGVFLCVMQNYCNKISQN</sequence>
<dbReference type="Pfam" id="PF07654">
    <property type="entry name" value="C1-set"/>
    <property type="match status" value="1"/>
</dbReference>